<evidence type="ECO:0000256" key="7">
    <source>
        <dbReference type="ARBA" id="ARBA00023132"/>
    </source>
</evidence>
<evidence type="ECO:0000256" key="9">
    <source>
        <dbReference type="RuleBase" id="RU365073"/>
    </source>
</evidence>
<dbReference type="Pfam" id="PF07575">
    <property type="entry name" value="Nucleopor_Nup85"/>
    <property type="match status" value="1"/>
</dbReference>
<evidence type="ECO:0000256" key="8">
    <source>
        <dbReference type="ARBA" id="ARBA00023242"/>
    </source>
</evidence>
<dbReference type="InterPro" id="IPR011502">
    <property type="entry name" value="Nucleoporin_Nup85"/>
</dbReference>
<dbReference type="GO" id="GO:0006606">
    <property type="term" value="P:protein import into nucleus"/>
    <property type="evidence" value="ECO:0007669"/>
    <property type="project" value="TreeGrafter"/>
</dbReference>
<keyword evidence="5 9" id="KW-0653">Protein transport</keyword>
<dbReference type="GO" id="GO:0031965">
    <property type="term" value="C:nuclear membrane"/>
    <property type="evidence" value="ECO:0007669"/>
    <property type="project" value="UniProtKB-UniRule"/>
</dbReference>
<name>A0A9D4TUS7_CHLVU</name>
<sequence>MDGEPVTLETVPAIGKRLYVSWGLGNELHVVDLADGITDQCSTASVVQWHEPSAVQRRIAYDSLGKYQELQQGGQAALSPNGWSATLDYSRAVSAILAADGVRGVEATGPELAALREQALWNLLTLFFLEGAGGGSEGQGLVSQDLAAWLRSHAVAASGGVGASPLPAPLAELLHAAVLPEGDAEYWPTVSRLIALGWIDSAIELLGLHSAWLRYDGSAQPAATDTAAQALVAGLEAATLLLRRFPLLAAAGGGGAAPFAGAGRECGSGSEFTAYRRTWQAQCAALAADEGMWQACEGADIVTANGLRLVLGVLAGEEAALAAASATWLELLVAQLLHIYPTARPRGELRQLSQRCFEAGGGAAAPDFLQAAAALLDACCEGDVQDAMRVCSAHCSPWFMAHAPHIMAAHPAGAGVLGRELAFHGGDQVEFYTLEAAAALMPHPTTWPLAAAYLAWCPVHGQAALQALLRRLPLQAADPWVVRKAIEIAERHGLPRLVEELQRRQGVLCWQAGMLGAALHWLAACGDVQRIDTCLQPLADAVSAGRVSAEQQAALQALQPMLQSLPPGSSNCTLLDVHRLLTSGGGSSGGVGGGVDGGGMHAAVAALVQLPEGMRDSCLQLVCGVLPTMPPGQLSEPDVLFLLQWLLSAEGRLPAGKRGAALAAAIMTARLTLVRSLAGSHMRQQAVGVRV</sequence>
<evidence type="ECO:0000256" key="6">
    <source>
        <dbReference type="ARBA" id="ARBA00023010"/>
    </source>
</evidence>
<evidence type="ECO:0000256" key="5">
    <source>
        <dbReference type="ARBA" id="ARBA00022927"/>
    </source>
</evidence>
<keyword evidence="7 9" id="KW-0906">Nuclear pore complex</keyword>
<comment type="similarity">
    <text evidence="2 9">Belongs to the nucleoporin Nup85 family.</text>
</comment>
<keyword evidence="11" id="KW-1185">Reference proteome</keyword>
<reference evidence="10" key="2">
    <citation type="submission" date="2020-11" db="EMBL/GenBank/DDBJ databases">
        <authorList>
            <person name="Cecchin M."/>
            <person name="Marcolungo L."/>
            <person name="Rossato M."/>
            <person name="Girolomoni L."/>
            <person name="Cosentino E."/>
            <person name="Cuine S."/>
            <person name="Li-Beisson Y."/>
            <person name="Delledonne M."/>
            <person name="Ballottari M."/>
        </authorList>
    </citation>
    <scope>NUCLEOTIDE SEQUENCE</scope>
    <source>
        <strain evidence="10">211/11P</strain>
        <tissue evidence="10">Whole cell</tissue>
    </source>
</reference>
<dbReference type="PANTHER" id="PTHR13373">
    <property type="entry name" value="FROUNT PROTEIN-RELATED"/>
    <property type="match status" value="1"/>
</dbReference>
<keyword evidence="8 9" id="KW-0539">Nucleus</keyword>
<keyword evidence="4 9" id="KW-0509">mRNA transport</keyword>
<gene>
    <name evidence="10" type="ORF">D9Q98_003083</name>
</gene>
<dbReference type="AlphaFoldDB" id="A0A9D4TUS7"/>
<proteinExistence type="inferred from homology"/>
<evidence type="ECO:0000256" key="2">
    <source>
        <dbReference type="ARBA" id="ARBA00005573"/>
    </source>
</evidence>
<reference evidence="10" key="1">
    <citation type="journal article" date="2019" name="Plant J.">
        <title>Chlorella vulgaris genome assembly and annotation reveals the molecular basis for metabolic acclimation to high light conditions.</title>
        <authorList>
            <person name="Cecchin M."/>
            <person name="Marcolungo L."/>
            <person name="Rossato M."/>
            <person name="Girolomoni L."/>
            <person name="Cosentino E."/>
            <person name="Cuine S."/>
            <person name="Li-Beisson Y."/>
            <person name="Delledonne M."/>
            <person name="Ballottari M."/>
        </authorList>
    </citation>
    <scope>NUCLEOTIDE SEQUENCE</scope>
    <source>
        <strain evidence="10">211/11P</strain>
    </source>
</reference>
<evidence type="ECO:0000256" key="3">
    <source>
        <dbReference type="ARBA" id="ARBA00022448"/>
    </source>
</evidence>
<dbReference type="OrthoDB" id="17644at2759"/>
<evidence type="ECO:0000256" key="4">
    <source>
        <dbReference type="ARBA" id="ARBA00022816"/>
    </source>
</evidence>
<dbReference type="GO" id="GO:0006406">
    <property type="term" value="P:mRNA export from nucleus"/>
    <property type="evidence" value="ECO:0007669"/>
    <property type="project" value="TreeGrafter"/>
</dbReference>
<dbReference type="GO" id="GO:0031080">
    <property type="term" value="C:nuclear pore outer ring"/>
    <property type="evidence" value="ECO:0007669"/>
    <property type="project" value="TreeGrafter"/>
</dbReference>
<protein>
    <recommendedName>
        <fullName evidence="9">Nuclear pore complex protein Nup85</fullName>
    </recommendedName>
</protein>
<organism evidence="10 11">
    <name type="scientific">Chlorella vulgaris</name>
    <name type="common">Green alga</name>
    <dbReference type="NCBI Taxonomy" id="3077"/>
    <lineage>
        <taxon>Eukaryota</taxon>
        <taxon>Viridiplantae</taxon>
        <taxon>Chlorophyta</taxon>
        <taxon>core chlorophytes</taxon>
        <taxon>Trebouxiophyceae</taxon>
        <taxon>Chlorellales</taxon>
        <taxon>Chlorellaceae</taxon>
        <taxon>Chlorella clade</taxon>
        <taxon>Chlorella</taxon>
    </lineage>
</organism>
<dbReference type="EMBL" id="SIDB01000003">
    <property type="protein sequence ID" value="KAI3435031.1"/>
    <property type="molecule type" value="Genomic_DNA"/>
</dbReference>
<evidence type="ECO:0000313" key="11">
    <source>
        <dbReference type="Proteomes" id="UP001055712"/>
    </source>
</evidence>
<dbReference type="GO" id="GO:0045893">
    <property type="term" value="P:positive regulation of DNA-templated transcription"/>
    <property type="evidence" value="ECO:0007669"/>
    <property type="project" value="TreeGrafter"/>
</dbReference>
<keyword evidence="6 9" id="KW-0811">Translocation</keyword>
<evidence type="ECO:0000256" key="1">
    <source>
        <dbReference type="ARBA" id="ARBA00004567"/>
    </source>
</evidence>
<comment type="subcellular location">
    <subcellularLocation>
        <location evidence="1 9">Nucleus</location>
        <location evidence="1 9">Nuclear pore complex</location>
    </subcellularLocation>
</comment>
<comment type="subunit">
    <text evidence="9">Component of the nuclear pore complex (NPC).</text>
</comment>
<dbReference type="GO" id="GO:0017056">
    <property type="term" value="F:structural constituent of nuclear pore"/>
    <property type="evidence" value="ECO:0007669"/>
    <property type="project" value="TreeGrafter"/>
</dbReference>
<dbReference type="Proteomes" id="UP001055712">
    <property type="component" value="Unassembled WGS sequence"/>
</dbReference>
<keyword evidence="9" id="KW-0472">Membrane</keyword>
<comment type="caution">
    <text evidence="10">The sequence shown here is derived from an EMBL/GenBank/DDBJ whole genome shotgun (WGS) entry which is preliminary data.</text>
</comment>
<dbReference type="PANTHER" id="PTHR13373:SF21">
    <property type="entry name" value="NUCLEAR PORE COMPLEX PROTEIN NUP85"/>
    <property type="match status" value="1"/>
</dbReference>
<accession>A0A9D4TUS7</accession>
<keyword evidence="3 9" id="KW-0813">Transport</keyword>
<comment type="function">
    <text evidence="9">Functions as a component of the nuclear pore complex (NPC).</text>
</comment>
<evidence type="ECO:0000313" key="10">
    <source>
        <dbReference type="EMBL" id="KAI3435031.1"/>
    </source>
</evidence>